<evidence type="ECO:0000256" key="5">
    <source>
        <dbReference type="HAMAP-Rule" id="MF_00235"/>
    </source>
</evidence>
<feature type="binding site" evidence="5">
    <location>
        <position position="133"/>
    </location>
    <ligand>
        <name>AMP</name>
        <dbReference type="ChEBI" id="CHEBI:456215"/>
    </ligand>
</feature>
<dbReference type="GO" id="GO:0005524">
    <property type="term" value="F:ATP binding"/>
    <property type="evidence" value="ECO:0007669"/>
    <property type="project" value="UniProtKB-UniRule"/>
</dbReference>
<dbReference type="GO" id="GO:0044209">
    <property type="term" value="P:AMP salvage"/>
    <property type="evidence" value="ECO:0007669"/>
    <property type="project" value="UniProtKB-UniRule"/>
</dbReference>
<evidence type="ECO:0000256" key="6">
    <source>
        <dbReference type="RuleBase" id="RU003330"/>
    </source>
</evidence>
<dbReference type="Proteomes" id="UP000315540">
    <property type="component" value="Unassembled WGS sequence"/>
</dbReference>
<keyword evidence="4 5" id="KW-0418">Kinase</keyword>
<feature type="region of interest" description="NMP" evidence="5">
    <location>
        <begin position="30"/>
        <end position="59"/>
    </location>
</feature>
<dbReference type="PROSITE" id="PS00113">
    <property type="entry name" value="ADENYLATE_KINASE"/>
    <property type="match status" value="1"/>
</dbReference>
<reference evidence="8 9" key="1">
    <citation type="submission" date="2019-06" db="EMBL/GenBank/DDBJ databases">
        <authorList>
            <person name="Meng X."/>
        </authorList>
    </citation>
    <scope>NUCLEOTIDE SEQUENCE [LARGE SCALE GENOMIC DNA]</scope>
    <source>
        <strain evidence="8 9">M625</strain>
    </source>
</reference>
<sequence>MNIIIFGPPLAGKGTQSKQIIRDFDLIHLSTGDVLREEKARKTELGIKASKYSDKGLLAPDSLVAQIVENFYHGHKSEKGILFDGYPRNIEQAKHLLNVVKKDNASFDYIIFLKVSKQELLRRAVKRAEEENRKDDKNSDVVIKRINEFSSSTIPAIDYMNQSGINLIEIDGNQPIKDIYEVIYNKLR</sequence>
<accession>A0A504JGD5</accession>
<comment type="caution">
    <text evidence="8">The sequence shown here is derived from an EMBL/GenBank/DDBJ whole genome shotgun (WGS) entry which is preliminary data.</text>
</comment>
<feature type="binding site" evidence="5">
    <location>
        <position position="145"/>
    </location>
    <ligand>
        <name>AMP</name>
        <dbReference type="ChEBI" id="CHEBI:456215"/>
    </ligand>
</feature>
<feature type="binding site" evidence="5">
    <location>
        <position position="92"/>
    </location>
    <ligand>
        <name>AMP</name>
        <dbReference type="ChEBI" id="CHEBI:456215"/>
    </ligand>
</feature>
<dbReference type="Gene3D" id="3.40.50.300">
    <property type="entry name" value="P-loop containing nucleotide triphosphate hydrolases"/>
    <property type="match status" value="1"/>
</dbReference>
<comment type="similarity">
    <text evidence="5 6">Belongs to the adenylate kinase family.</text>
</comment>
<dbReference type="InterPro" id="IPR033690">
    <property type="entry name" value="Adenylat_kinase_CS"/>
</dbReference>
<comment type="catalytic activity">
    <reaction evidence="5 7">
        <text>AMP + ATP = 2 ADP</text>
        <dbReference type="Rhea" id="RHEA:12973"/>
        <dbReference type="ChEBI" id="CHEBI:30616"/>
        <dbReference type="ChEBI" id="CHEBI:456215"/>
        <dbReference type="ChEBI" id="CHEBI:456216"/>
        <dbReference type="EC" id="2.7.4.3"/>
    </reaction>
</comment>
<feature type="binding site" evidence="5">
    <location>
        <position position="174"/>
    </location>
    <ligand>
        <name>ATP</name>
        <dbReference type="ChEBI" id="CHEBI:30616"/>
    </ligand>
</feature>
<comment type="domain">
    <text evidence="5">Consists of three domains, a large central CORE domain and two small peripheral domains, NMPbind and LID, which undergo movements during catalysis. The LID domain closes over the site of phosphoryl transfer upon ATP binding. Assembling and dissambling the active center during each catalytic cycle provides an effective means to prevent ATP hydrolysis.</text>
</comment>
<feature type="binding site" evidence="5">
    <location>
        <begin position="85"/>
        <end position="88"/>
    </location>
    <ligand>
        <name>AMP</name>
        <dbReference type="ChEBI" id="CHEBI:456215"/>
    </ligand>
</feature>
<evidence type="ECO:0000256" key="7">
    <source>
        <dbReference type="RuleBase" id="RU003331"/>
    </source>
</evidence>
<comment type="subcellular location">
    <subcellularLocation>
        <location evidence="5 7">Cytoplasm</location>
    </subcellularLocation>
</comment>
<protein>
    <recommendedName>
        <fullName evidence="5 7">Adenylate kinase</fullName>
        <shortName evidence="5">AK</shortName>
        <ecNumber evidence="5 7">2.7.4.3</ecNumber>
    </recommendedName>
    <alternativeName>
        <fullName evidence="5">ATP-AMP transphosphorylase</fullName>
    </alternativeName>
    <alternativeName>
        <fullName evidence="5">ATP:AMP phosphotransferase</fullName>
    </alternativeName>
    <alternativeName>
        <fullName evidence="5">Adenylate monophosphate kinase</fullName>
    </alternativeName>
</protein>
<evidence type="ECO:0000256" key="3">
    <source>
        <dbReference type="ARBA" id="ARBA00022741"/>
    </source>
</evidence>
<keyword evidence="1 5" id="KW-0808">Transferase</keyword>
<evidence type="ECO:0000256" key="1">
    <source>
        <dbReference type="ARBA" id="ARBA00022679"/>
    </source>
</evidence>
<keyword evidence="5" id="KW-0963">Cytoplasm</keyword>
<dbReference type="EMBL" id="VFWZ01000002">
    <property type="protein sequence ID" value="TPN86713.1"/>
    <property type="molecule type" value="Genomic_DNA"/>
</dbReference>
<dbReference type="GO" id="GO:0005737">
    <property type="term" value="C:cytoplasm"/>
    <property type="evidence" value="ECO:0007669"/>
    <property type="project" value="UniProtKB-SubCell"/>
</dbReference>
<comment type="subunit">
    <text evidence="5 7">Monomer.</text>
</comment>
<dbReference type="CDD" id="cd01428">
    <property type="entry name" value="ADK"/>
    <property type="match status" value="1"/>
</dbReference>
<feature type="binding site" evidence="5">
    <location>
        <position position="127"/>
    </location>
    <ligand>
        <name>ATP</name>
        <dbReference type="ChEBI" id="CHEBI:30616"/>
    </ligand>
</feature>
<feature type="binding site" evidence="5">
    <location>
        <position position="36"/>
    </location>
    <ligand>
        <name>AMP</name>
        <dbReference type="ChEBI" id="CHEBI:456215"/>
    </ligand>
</feature>
<keyword evidence="9" id="KW-1185">Reference proteome</keyword>
<proteinExistence type="inferred from homology"/>
<keyword evidence="3 5" id="KW-0547">Nucleotide-binding</keyword>
<keyword evidence="2 5" id="KW-0545">Nucleotide biosynthesis</keyword>
<dbReference type="UniPathway" id="UPA00588">
    <property type="reaction ID" value="UER00649"/>
</dbReference>
<name>A0A504JGD5_9FLAO</name>
<evidence type="ECO:0000313" key="8">
    <source>
        <dbReference type="EMBL" id="TPN86713.1"/>
    </source>
</evidence>
<keyword evidence="5 7" id="KW-0067">ATP-binding</keyword>
<dbReference type="GO" id="GO:0004017">
    <property type="term" value="F:AMP kinase activity"/>
    <property type="evidence" value="ECO:0007669"/>
    <property type="project" value="UniProtKB-UniRule"/>
</dbReference>
<dbReference type="PANTHER" id="PTHR23359">
    <property type="entry name" value="NUCLEOTIDE KINASE"/>
    <property type="match status" value="1"/>
</dbReference>
<dbReference type="InterPro" id="IPR000850">
    <property type="entry name" value="Adenylat/UMP-CMP_kin"/>
</dbReference>
<dbReference type="RefSeq" id="WP_140589943.1">
    <property type="nucleotide sequence ID" value="NZ_VFWZ01000002.1"/>
</dbReference>
<comment type="caution">
    <text evidence="5">Lacks conserved residue(s) required for the propagation of feature annotation.</text>
</comment>
<dbReference type="SUPFAM" id="SSF52540">
    <property type="entry name" value="P-loop containing nucleoside triphosphate hydrolases"/>
    <property type="match status" value="1"/>
</dbReference>
<dbReference type="Pfam" id="PF00406">
    <property type="entry name" value="ADK"/>
    <property type="match status" value="1"/>
</dbReference>
<organism evidence="8 9">
    <name type="scientific">Aquimarina algicola</name>
    <dbReference type="NCBI Taxonomy" id="2589995"/>
    <lineage>
        <taxon>Bacteria</taxon>
        <taxon>Pseudomonadati</taxon>
        <taxon>Bacteroidota</taxon>
        <taxon>Flavobacteriia</taxon>
        <taxon>Flavobacteriales</taxon>
        <taxon>Flavobacteriaceae</taxon>
        <taxon>Aquimarina</taxon>
    </lineage>
</organism>
<dbReference type="EC" id="2.7.4.3" evidence="5 7"/>
<evidence type="ECO:0000256" key="2">
    <source>
        <dbReference type="ARBA" id="ARBA00022727"/>
    </source>
</evidence>
<feature type="binding site" evidence="5">
    <location>
        <position position="31"/>
    </location>
    <ligand>
        <name>AMP</name>
        <dbReference type="ChEBI" id="CHEBI:456215"/>
    </ligand>
</feature>
<gene>
    <name evidence="5" type="primary">adk</name>
    <name evidence="8" type="ORF">FHK87_03695</name>
</gene>
<dbReference type="PRINTS" id="PR00094">
    <property type="entry name" value="ADENYLTKNASE"/>
</dbReference>
<comment type="pathway">
    <text evidence="5">Purine metabolism; AMP biosynthesis via salvage pathway; AMP from ADP: step 1/1.</text>
</comment>
<comment type="function">
    <text evidence="5">Catalyzes the reversible transfer of the terminal phosphate group between ATP and AMP. Plays an important role in cellular energy homeostasis and in adenine nucleotide metabolism.</text>
</comment>
<dbReference type="OrthoDB" id="9805030at2"/>
<dbReference type="AlphaFoldDB" id="A0A504JGD5"/>
<evidence type="ECO:0000256" key="4">
    <source>
        <dbReference type="ARBA" id="ARBA00022777"/>
    </source>
</evidence>
<dbReference type="HAMAP" id="MF_00235">
    <property type="entry name" value="Adenylate_kinase_Adk"/>
    <property type="match status" value="1"/>
</dbReference>
<evidence type="ECO:0000313" key="9">
    <source>
        <dbReference type="Proteomes" id="UP000315540"/>
    </source>
</evidence>
<dbReference type="InterPro" id="IPR027417">
    <property type="entry name" value="P-loop_NTPase"/>
</dbReference>